<evidence type="ECO:0000313" key="1">
    <source>
        <dbReference type="EMBL" id="GFA12827.1"/>
    </source>
</evidence>
<organism evidence="1">
    <name type="scientific">Tanacetum cinerariifolium</name>
    <name type="common">Dalmatian daisy</name>
    <name type="synonym">Chrysanthemum cinerariifolium</name>
    <dbReference type="NCBI Taxonomy" id="118510"/>
    <lineage>
        <taxon>Eukaryota</taxon>
        <taxon>Viridiplantae</taxon>
        <taxon>Streptophyta</taxon>
        <taxon>Embryophyta</taxon>
        <taxon>Tracheophyta</taxon>
        <taxon>Spermatophyta</taxon>
        <taxon>Magnoliopsida</taxon>
        <taxon>eudicotyledons</taxon>
        <taxon>Gunneridae</taxon>
        <taxon>Pentapetalae</taxon>
        <taxon>asterids</taxon>
        <taxon>campanulids</taxon>
        <taxon>Asterales</taxon>
        <taxon>Asteraceae</taxon>
        <taxon>Asteroideae</taxon>
        <taxon>Anthemideae</taxon>
        <taxon>Anthemidinae</taxon>
        <taxon>Tanacetum</taxon>
    </lineage>
</organism>
<reference evidence="1" key="1">
    <citation type="journal article" date="2019" name="Sci. Rep.">
        <title>Draft genome of Tanacetum cinerariifolium, the natural source of mosquito coil.</title>
        <authorList>
            <person name="Yamashiro T."/>
            <person name="Shiraishi A."/>
            <person name="Satake H."/>
            <person name="Nakayama K."/>
        </authorList>
    </citation>
    <scope>NUCLEOTIDE SEQUENCE</scope>
</reference>
<proteinExistence type="predicted"/>
<accession>A0A699J574</accession>
<feature type="non-terminal residue" evidence="1">
    <location>
        <position position="1"/>
    </location>
</feature>
<name>A0A699J574_TANCI</name>
<dbReference type="EMBL" id="BKCJ010373197">
    <property type="protein sequence ID" value="GFA12827.1"/>
    <property type="molecule type" value="Genomic_DNA"/>
</dbReference>
<dbReference type="AlphaFoldDB" id="A0A699J574"/>
<gene>
    <name evidence="1" type="ORF">Tci_584799</name>
</gene>
<sequence length="95" mass="10826">YPKEQSYKCTYGPLEYVYKYIIGKWYSHRPVSDALPNISVTRPRHAHQVVIKFKSSIRRHITRSPSSRTSNSPPRVTVVEAPVVSAAQGKQGTWV</sequence>
<comment type="caution">
    <text evidence="1">The sequence shown here is derived from an EMBL/GenBank/DDBJ whole genome shotgun (WGS) entry which is preliminary data.</text>
</comment>
<protein>
    <submittedName>
        <fullName evidence="1">Uncharacterized protein</fullName>
    </submittedName>
</protein>